<sequence length="163" mass="17943">LTMAVVGCALVWIGEPLHLLAMGLACIGVAFVSWIYLLYVERAALRRRKRQPRLSTDGGFEPPRIGRMRVHPYPCCVCTKPLNDGDLVVTLGTRVGHAECVVLIKKQDGSVVTQPEGIARGAPVTAPRSTPWLVLYENEWEQWKKDEADGKGTGDLTFVRSTA</sequence>
<evidence type="ECO:0000256" key="1">
    <source>
        <dbReference type="SAM" id="Phobius"/>
    </source>
</evidence>
<gene>
    <name evidence="2" type="ORF">LCGC14_2953210</name>
</gene>
<reference evidence="2" key="1">
    <citation type="journal article" date="2015" name="Nature">
        <title>Complex archaea that bridge the gap between prokaryotes and eukaryotes.</title>
        <authorList>
            <person name="Spang A."/>
            <person name="Saw J.H."/>
            <person name="Jorgensen S.L."/>
            <person name="Zaremba-Niedzwiedzka K."/>
            <person name="Martijn J."/>
            <person name="Lind A.E."/>
            <person name="van Eijk R."/>
            <person name="Schleper C."/>
            <person name="Guy L."/>
            <person name="Ettema T.J."/>
        </authorList>
    </citation>
    <scope>NUCLEOTIDE SEQUENCE</scope>
</reference>
<name>A0A0F9A5T4_9ZZZZ</name>
<comment type="caution">
    <text evidence="2">The sequence shown here is derived from an EMBL/GenBank/DDBJ whole genome shotgun (WGS) entry which is preliminary data.</text>
</comment>
<feature type="non-terminal residue" evidence="2">
    <location>
        <position position="1"/>
    </location>
</feature>
<proteinExistence type="predicted"/>
<keyword evidence="1" id="KW-1133">Transmembrane helix</keyword>
<organism evidence="2">
    <name type="scientific">marine sediment metagenome</name>
    <dbReference type="NCBI Taxonomy" id="412755"/>
    <lineage>
        <taxon>unclassified sequences</taxon>
        <taxon>metagenomes</taxon>
        <taxon>ecological metagenomes</taxon>
    </lineage>
</organism>
<keyword evidence="1" id="KW-0812">Transmembrane</keyword>
<evidence type="ECO:0000313" key="2">
    <source>
        <dbReference type="EMBL" id="KKK67526.1"/>
    </source>
</evidence>
<protein>
    <submittedName>
        <fullName evidence="2">Uncharacterized protein</fullName>
    </submittedName>
</protein>
<dbReference type="EMBL" id="LAZR01059570">
    <property type="protein sequence ID" value="KKK67526.1"/>
    <property type="molecule type" value="Genomic_DNA"/>
</dbReference>
<dbReference type="AlphaFoldDB" id="A0A0F9A5T4"/>
<feature type="transmembrane region" description="Helical" evidence="1">
    <location>
        <begin position="20"/>
        <end position="40"/>
    </location>
</feature>
<accession>A0A0F9A5T4</accession>
<keyword evidence="1" id="KW-0472">Membrane</keyword>